<accession>A0A0A3Z0J1</accession>
<dbReference type="RefSeq" id="WP_034895475.1">
    <property type="nucleotide sequence ID" value="NZ_JRUQ01000047.1"/>
</dbReference>
<evidence type="ECO:0008006" key="3">
    <source>
        <dbReference type="Google" id="ProtNLM"/>
    </source>
</evidence>
<dbReference type="OrthoDB" id="6466046at2"/>
<dbReference type="AlphaFoldDB" id="A0A0A3Z0J1"/>
<proteinExistence type="predicted"/>
<dbReference type="Proteomes" id="UP000030351">
    <property type="component" value="Unassembled WGS sequence"/>
</dbReference>
<organism evidence="1 2">
    <name type="scientific">Erwinia typographi</name>
    <dbReference type="NCBI Taxonomy" id="371042"/>
    <lineage>
        <taxon>Bacteria</taxon>
        <taxon>Pseudomonadati</taxon>
        <taxon>Pseudomonadota</taxon>
        <taxon>Gammaproteobacteria</taxon>
        <taxon>Enterobacterales</taxon>
        <taxon>Erwiniaceae</taxon>
        <taxon>Erwinia</taxon>
    </lineage>
</organism>
<evidence type="ECO:0000313" key="1">
    <source>
        <dbReference type="EMBL" id="KGT91284.1"/>
    </source>
</evidence>
<reference evidence="1 2" key="1">
    <citation type="submission" date="2014-10" db="EMBL/GenBank/DDBJ databases">
        <title>Genome sequence of Erwinia typographi M043b.</title>
        <authorList>
            <person name="Chan K.-G."/>
            <person name="Tan W.-S."/>
        </authorList>
    </citation>
    <scope>NUCLEOTIDE SEQUENCE [LARGE SCALE GENOMIC DNA]</scope>
    <source>
        <strain evidence="1 2">M043b</strain>
    </source>
</reference>
<evidence type="ECO:0000313" key="2">
    <source>
        <dbReference type="Proteomes" id="UP000030351"/>
    </source>
</evidence>
<protein>
    <recommendedName>
        <fullName evidence="3">Lysis protein</fullName>
    </recommendedName>
</protein>
<dbReference type="EMBL" id="JRUQ01000047">
    <property type="protein sequence ID" value="KGT91284.1"/>
    <property type="molecule type" value="Genomic_DNA"/>
</dbReference>
<name>A0A0A3Z0J1_9GAMM</name>
<sequence>MNLRTYLVGGLVVGVLCLGWAADHYYNKAMTWRNTAHQLETVTKQQAATITNINQRQKKLAALDG</sequence>
<keyword evidence="2" id="KW-1185">Reference proteome</keyword>
<dbReference type="STRING" id="371042.NG99_16920"/>
<gene>
    <name evidence="1" type="ORF">NG99_16920</name>
</gene>
<comment type="caution">
    <text evidence="1">The sequence shown here is derived from an EMBL/GenBank/DDBJ whole genome shotgun (WGS) entry which is preliminary data.</text>
</comment>